<dbReference type="InterPro" id="IPR002088">
    <property type="entry name" value="Prenyl_trans_a"/>
</dbReference>
<reference evidence="5" key="1">
    <citation type="submission" date="2021-06" db="EMBL/GenBank/DDBJ databases">
        <authorList>
            <person name="Kallberg Y."/>
            <person name="Tangrot J."/>
            <person name="Rosling A."/>
        </authorList>
    </citation>
    <scope>NUCLEOTIDE SEQUENCE</scope>
    <source>
        <strain evidence="5">CL551</strain>
    </source>
</reference>
<protein>
    <submittedName>
        <fullName evidence="5">2007_t:CDS:1</fullName>
    </submittedName>
</protein>
<dbReference type="GO" id="GO:0008318">
    <property type="term" value="F:protein prenyltransferase activity"/>
    <property type="evidence" value="ECO:0007669"/>
    <property type="project" value="InterPro"/>
</dbReference>
<keyword evidence="4" id="KW-0677">Repeat</keyword>
<dbReference type="Gene3D" id="1.25.40.120">
    <property type="entry name" value="Protein prenylyltransferase"/>
    <property type="match status" value="1"/>
</dbReference>
<evidence type="ECO:0000313" key="6">
    <source>
        <dbReference type="Proteomes" id="UP000789342"/>
    </source>
</evidence>
<dbReference type="PANTHER" id="PTHR11129:SF3">
    <property type="entry name" value="PROTEIN PRENYLTRANSFERASE ALPHA SUBUNIT REPEAT-CONTAINING PROTEIN 1"/>
    <property type="match status" value="1"/>
</dbReference>
<comment type="caution">
    <text evidence="5">The sequence shown here is derived from an EMBL/GenBank/DDBJ whole genome shotgun (WGS) entry which is preliminary data.</text>
</comment>
<sequence>MDGKALYQTLNKILDTQQMWELFFFFAHSTLTENPYSILVDIAFREEIGLLPYQSTETNSEIYPFLLIGTNLGIPLETVREIFKFAYGIFMKIRQNHVQNSSEITSSIEETIRLLKQSTRCLMLLNPDFHSAANTRKKLIADNFLDPIEELKLLDLILTFPKHTKNSTVWYHRKWVISKVISLDHSGHLTRWKNEILIARRVAELYPKNYYAWTYRHWIITQLSIGAKQFLDEELEDMKTWIETNVSDHSGFHHRQRCLVKMSQLYNENVIDFCGISRRDLLGMIVEKRMETARIDESLAFLWFEEIQLTKGLILRYPGHETLWYHLRFLSFTWKWLNAAGYIYHLKDSDIEVIRSDEEELSGLLKAWPDDQSEIEFARHCMQKIDVLQLDDSCEVHDNLVKQKRYALSYELWISELYCISNDDVKTLISKLADIIPESNYYGSRKL</sequence>
<accession>A0A9N8WK41</accession>
<dbReference type="PANTHER" id="PTHR11129">
    <property type="entry name" value="PROTEIN FARNESYLTRANSFERASE ALPHA SUBUNIT/RAB GERANYLGERANYL TRANSFERASE ALPHA SUBUNIT"/>
    <property type="match status" value="1"/>
</dbReference>
<comment type="similarity">
    <text evidence="1">Belongs to the protein prenyltransferase subunit alpha family.</text>
</comment>
<keyword evidence="3" id="KW-0808">Transferase</keyword>
<keyword evidence="6" id="KW-1185">Reference proteome</keyword>
<dbReference type="OrthoDB" id="1924260at2759"/>
<dbReference type="PROSITE" id="PS51147">
    <property type="entry name" value="PFTA"/>
    <property type="match status" value="1"/>
</dbReference>
<evidence type="ECO:0000313" key="5">
    <source>
        <dbReference type="EMBL" id="CAG8487218.1"/>
    </source>
</evidence>
<evidence type="ECO:0000256" key="4">
    <source>
        <dbReference type="ARBA" id="ARBA00022737"/>
    </source>
</evidence>
<organism evidence="5 6">
    <name type="scientific">Acaulospora morrowiae</name>
    <dbReference type="NCBI Taxonomy" id="94023"/>
    <lineage>
        <taxon>Eukaryota</taxon>
        <taxon>Fungi</taxon>
        <taxon>Fungi incertae sedis</taxon>
        <taxon>Mucoromycota</taxon>
        <taxon>Glomeromycotina</taxon>
        <taxon>Glomeromycetes</taxon>
        <taxon>Diversisporales</taxon>
        <taxon>Acaulosporaceae</taxon>
        <taxon>Acaulospora</taxon>
    </lineage>
</organism>
<name>A0A9N8WK41_9GLOM</name>
<gene>
    <name evidence="5" type="ORF">AMORRO_LOCUS2604</name>
</gene>
<proteinExistence type="inferred from homology"/>
<dbReference type="Proteomes" id="UP000789342">
    <property type="component" value="Unassembled WGS sequence"/>
</dbReference>
<dbReference type="AlphaFoldDB" id="A0A9N8WK41"/>
<evidence type="ECO:0000256" key="1">
    <source>
        <dbReference type="ARBA" id="ARBA00006734"/>
    </source>
</evidence>
<dbReference type="SUPFAM" id="SSF48439">
    <property type="entry name" value="Protein prenylyltransferase"/>
    <property type="match status" value="1"/>
</dbReference>
<keyword evidence="2" id="KW-0637">Prenyltransferase</keyword>
<evidence type="ECO:0000256" key="2">
    <source>
        <dbReference type="ARBA" id="ARBA00022602"/>
    </source>
</evidence>
<dbReference type="EMBL" id="CAJVPV010001122">
    <property type="protein sequence ID" value="CAG8487218.1"/>
    <property type="molecule type" value="Genomic_DNA"/>
</dbReference>
<evidence type="ECO:0000256" key="3">
    <source>
        <dbReference type="ARBA" id="ARBA00022679"/>
    </source>
</evidence>
<dbReference type="GO" id="GO:0005737">
    <property type="term" value="C:cytoplasm"/>
    <property type="evidence" value="ECO:0007669"/>
    <property type="project" value="TreeGrafter"/>
</dbReference>
<dbReference type="Pfam" id="PF01239">
    <property type="entry name" value="PPTA"/>
    <property type="match status" value="4"/>
</dbReference>